<dbReference type="AlphaFoldDB" id="A0A1I2K8Q7"/>
<dbReference type="Pfam" id="PF07883">
    <property type="entry name" value="Cupin_2"/>
    <property type="match status" value="1"/>
</dbReference>
<feature type="domain" description="HTH cro/C1-type" evidence="2">
    <location>
        <begin position="8"/>
        <end position="62"/>
    </location>
</feature>
<evidence type="ECO:0000259" key="2">
    <source>
        <dbReference type="PROSITE" id="PS50943"/>
    </source>
</evidence>
<accession>A0A1I2K8Q7</accession>
<dbReference type="Gene3D" id="1.10.260.40">
    <property type="entry name" value="lambda repressor-like DNA-binding domains"/>
    <property type="match status" value="1"/>
</dbReference>
<dbReference type="STRING" id="201973.SAMN04488025_1018"/>
<dbReference type="InterPro" id="IPR013096">
    <property type="entry name" value="Cupin_2"/>
</dbReference>
<dbReference type="Proteomes" id="UP000198661">
    <property type="component" value="Unassembled WGS sequence"/>
</dbReference>
<evidence type="ECO:0000313" key="4">
    <source>
        <dbReference type="Proteomes" id="UP000198661"/>
    </source>
</evidence>
<dbReference type="PANTHER" id="PTHR46797:SF25">
    <property type="entry name" value="TRANSCRIPTIONAL REGULATOR"/>
    <property type="match status" value="1"/>
</dbReference>
<evidence type="ECO:0000256" key="1">
    <source>
        <dbReference type="ARBA" id="ARBA00023125"/>
    </source>
</evidence>
<dbReference type="RefSeq" id="WP_092035284.1">
    <property type="nucleotide sequence ID" value="NZ_FOOK01000001.1"/>
</dbReference>
<dbReference type="GO" id="GO:0003677">
    <property type="term" value="F:DNA binding"/>
    <property type="evidence" value="ECO:0007669"/>
    <property type="project" value="UniProtKB-KW"/>
</dbReference>
<dbReference type="GO" id="GO:0005829">
    <property type="term" value="C:cytosol"/>
    <property type="evidence" value="ECO:0007669"/>
    <property type="project" value="TreeGrafter"/>
</dbReference>
<reference evidence="3 4" key="1">
    <citation type="submission" date="2016-10" db="EMBL/GenBank/DDBJ databases">
        <authorList>
            <person name="de Groot N.N."/>
        </authorList>
    </citation>
    <scope>NUCLEOTIDE SEQUENCE [LARGE SCALE GENOMIC DNA]</scope>
    <source>
        <strain evidence="3 4">DSM 44945</strain>
    </source>
</reference>
<dbReference type="Pfam" id="PF01381">
    <property type="entry name" value="HTH_3"/>
    <property type="match status" value="1"/>
</dbReference>
<dbReference type="GO" id="GO:0003700">
    <property type="term" value="F:DNA-binding transcription factor activity"/>
    <property type="evidence" value="ECO:0007669"/>
    <property type="project" value="TreeGrafter"/>
</dbReference>
<protein>
    <submittedName>
        <fullName evidence="3">Transcriptional regulator, XRE family with cupin sensor</fullName>
    </submittedName>
</protein>
<name>A0A1I2K8Q7_9BACL</name>
<dbReference type="PANTHER" id="PTHR46797">
    <property type="entry name" value="HTH-TYPE TRANSCRIPTIONAL REGULATOR"/>
    <property type="match status" value="1"/>
</dbReference>
<dbReference type="InterPro" id="IPR001387">
    <property type="entry name" value="Cro/C1-type_HTH"/>
</dbReference>
<dbReference type="SUPFAM" id="SSF47413">
    <property type="entry name" value="lambda repressor-like DNA-binding domains"/>
    <property type="match status" value="1"/>
</dbReference>
<dbReference type="SMART" id="SM00530">
    <property type="entry name" value="HTH_XRE"/>
    <property type="match status" value="1"/>
</dbReference>
<dbReference type="SUPFAM" id="SSF51182">
    <property type="entry name" value="RmlC-like cupins"/>
    <property type="match status" value="1"/>
</dbReference>
<gene>
    <name evidence="3" type="ORF">SAMN04488025_1018</name>
</gene>
<dbReference type="OrthoDB" id="34624at2"/>
<dbReference type="EMBL" id="FOOK01000001">
    <property type="protein sequence ID" value="SFF62708.1"/>
    <property type="molecule type" value="Genomic_DNA"/>
</dbReference>
<dbReference type="CDD" id="cd00093">
    <property type="entry name" value="HTH_XRE"/>
    <property type="match status" value="1"/>
</dbReference>
<evidence type="ECO:0000313" key="3">
    <source>
        <dbReference type="EMBL" id="SFF62708.1"/>
    </source>
</evidence>
<dbReference type="Gene3D" id="2.60.120.10">
    <property type="entry name" value="Jelly Rolls"/>
    <property type="match status" value="1"/>
</dbReference>
<organism evidence="3 4">
    <name type="scientific">Planifilum fulgidum</name>
    <dbReference type="NCBI Taxonomy" id="201973"/>
    <lineage>
        <taxon>Bacteria</taxon>
        <taxon>Bacillati</taxon>
        <taxon>Bacillota</taxon>
        <taxon>Bacilli</taxon>
        <taxon>Bacillales</taxon>
        <taxon>Thermoactinomycetaceae</taxon>
        <taxon>Planifilum</taxon>
    </lineage>
</organism>
<dbReference type="InterPro" id="IPR011051">
    <property type="entry name" value="RmlC_Cupin_sf"/>
</dbReference>
<dbReference type="InterPro" id="IPR014710">
    <property type="entry name" value="RmlC-like_jellyroll"/>
</dbReference>
<dbReference type="CDD" id="cd02209">
    <property type="entry name" value="cupin_XRE_C"/>
    <property type="match status" value="1"/>
</dbReference>
<sequence length="181" mass="20673">MDDISKKIRGLRIQKGLTLKELSEKTDLSVSFLSQVERGASSLAITSLKKIADALGVKMTYFFETPENEQYAVRKEEQQPFRLEGSESVYTRLAGQFSGRTLEPMKVILPPKHKQTAKFHHPGEEFYYVLKGAVRIYVAQEVYHLREGDAIHFPSQLSHYWENPLDEPATILCVLTPVIFN</sequence>
<dbReference type="PROSITE" id="PS50943">
    <property type="entry name" value="HTH_CROC1"/>
    <property type="match status" value="1"/>
</dbReference>
<dbReference type="InterPro" id="IPR050807">
    <property type="entry name" value="TransReg_Diox_bact_type"/>
</dbReference>
<dbReference type="InterPro" id="IPR010982">
    <property type="entry name" value="Lambda_DNA-bd_dom_sf"/>
</dbReference>
<proteinExistence type="predicted"/>
<keyword evidence="1" id="KW-0238">DNA-binding</keyword>
<keyword evidence="4" id="KW-1185">Reference proteome</keyword>